<organism evidence="8 9">
    <name type="scientific">Mesorhizobium japonicum (strain LMG 29417 / CECT 9101 / MAFF 303099)</name>
    <name type="common">Mesorhizobium loti (strain MAFF 303099)</name>
    <dbReference type="NCBI Taxonomy" id="266835"/>
    <lineage>
        <taxon>Bacteria</taxon>
        <taxon>Pseudomonadati</taxon>
        <taxon>Pseudomonadota</taxon>
        <taxon>Alphaproteobacteria</taxon>
        <taxon>Hyphomicrobiales</taxon>
        <taxon>Phyllobacteriaceae</taxon>
        <taxon>Mesorhizobium</taxon>
    </lineage>
</organism>
<dbReference type="InterPro" id="IPR009057">
    <property type="entry name" value="Homeodomain-like_sf"/>
</dbReference>
<dbReference type="EMBL" id="BA000013">
    <property type="protein sequence ID" value="BAB54452.1"/>
    <property type="molecule type" value="Genomic_DNA"/>
</dbReference>
<evidence type="ECO:0000256" key="4">
    <source>
        <dbReference type="ARBA" id="ARBA00023172"/>
    </source>
</evidence>
<dbReference type="AlphaFoldDB" id="Q982K4"/>
<proteinExistence type="inferred from homology"/>
<keyword evidence="4" id="KW-0233">DNA recombination</keyword>
<keyword evidence="8" id="KW-0614">Plasmid</keyword>
<geneLocation type="plasmid" evidence="8 9">
    <name>pMLa</name>
</geneLocation>
<feature type="active site" description="O-(5'-phospho-DNA)-serine intermediate" evidence="5 6">
    <location>
        <position position="10"/>
    </location>
</feature>
<dbReference type="Pfam" id="PF00239">
    <property type="entry name" value="Resolvase"/>
    <property type="match status" value="1"/>
</dbReference>
<keyword evidence="2" id="KW-0229">DNA integration</keyword>
<dbReference type="SMART" id="SM00857">
    <property type="entry name" value="Resolvase"/>
    <property type="match status" value="1"/>
</dbReference>
<name>Q982K4_RHILO</name>
<evidence type="ECO:0000256" key="6">
    <source>
        <dbReference type="PROSITE-ProRule" id="PRU10137"/>
    </source>
</evidence>
<accession>Q982K4</accession>
<dbReference type="CDD" id="cd00569">
    <property type="entry name" value="HTH_Hin_like"/>
    <property type="match status" value="1"/>
</dbReference>
<evidence type="ECO:0000256" key="1">
    <source>
        <dbReference type="ARBA" id="ARBA00009913"/>
    </source>
</evidence>
<protein>
    <submittedName>
        <fullName evidence="8">Resolvase/integrase</fullName>
    </submittedName>
</protein>
<dbReference type="InterPro" id="IPR006120">
    <property type="entry name" value="Resolvase_HTH_dom"/>
</dbReference>
<dbReference type="SUPFAM" id="SSF53041">
    <property type="entry name" value="Resolvase-like"/>
    <property type="match status" value="1"/>
</dbReference>
<dbReference type="InterPro" id="IPR006119">
    <property type="entry name" value="Resolv_N"/>
</dbReference>
<dbReference type="GO" id="GO:0015074">
    <property type="term" value="P:DNA integration"/>
    <property type="evidence" value="ECO:0007669"/>
    <property type="project" value="UniProtKB-KW"/>
</dbReference>
<comment type="similarity">
    <text evidence="1">Belongs to the site-specific recombinase resolvase family.</text>
</comment>
<gene>
    <name evidence="8" type="ordered locus">mlr9024</name>
</gene>
<evidence type="ECO:0000256" key="3">
    <source>
        <dbReference type="ARBA" id="ARBA00023125"/>
    </source>
</evidence>
<dbReference type="SUPFAM" id="SSF46689">
    <property type="entry name" value="Homeodomain-like"/>
    <property type="match status" value="1"/>
</dbReference>
<evidence type="ECO:0000313" key="9">
    <source>
        <dbReference type="Proteomes" id="UP000000552"/>
    </source>
</evidence>
<dbReference type="PATRIC" id="fig|266835.9.peg.6875"/>
<dbReference type="KEGG" id="mlo:mlr9024"/>
<dbReference type="PANTHER" id="PTHR30461:SF26">
    <property type="entry name" value="RESOLVASE HOMOLOG YNEB"/>
    <property type="match status" value="1"/>
</dbReference>
<evidence type="ECO:0000256" key="2">
    <source>
        <dbReference type="ARBA" id="ARBA00022908"/>
    </source>
</evidence>
<dbReference type="Pfam" id="PF02796">
    <property type="entry name" value="HTH_7"/>
    <property type="match status" value="1"/>
</dbReference>
<dbReference type="CDD" id="cd03768">
    <property type="entry name" value="SR_ResInv"/>
    <property type="match status" value="1"/>
</dbReference>
<dbReference type="PROSITE" id="PS51736">
    <property type="entry name" value="RECOMBINASES_3"/>
    <property type="match status" value="1"/>
</dbReference>
<dbReference type="GO" id="GO:0003677">
    <property type="term" value="F:DNA binding"/>
    <property type="evidence" value="ECO:0007669"/>
    <property type="project" value="UniProtKB-KW"/>
</dbReference>
<sequence>MTRVGYARVSTTDQDLDIQVARLKAAGCEIVRSETGSGASRTGRTELETIMQFLRDGDELVVLRLDRLGRSTRDVLNLVHELEERGASLRVLEPEVTTAGSMGRMVITILGMVADMELKFIKDRQRAGIAAARADGVYKGRKKNVDDDEIRRRVAAGASKASVARDLKVSRMTVYRALDIVPQRTASLPEKPPAASISLHLIIENFNKHGRGRKPARERIEEMLEREYAMVKTGNCDYRLTVVYDRDPEGSDLDSEIQHLYSEMFNIAESHRCSIEADIHEIGGEGRSW</sequence>
<dbReference type="PROSITE" id="PS00398">
    <property type="entry name" value="RECOMBINASES_2"/>
    <property type="match status" value="1"/>
</dbReference>
<dbReference type="InterPro" id="IPR006118">
    <property type="entry name" value="Recombinase_CS"/>
</dbReference>
<dbReference type="PROSITE" id="PS00397">
    <property type="entry name" value="RECOMBINASES_1"/>
    <property type="match status" value="1"/>
</dbReference>
<evidence type="ECO:0000259" key="7">
    <source>
        <dbReference type="PROSITE" id="PS51736"/>
    </source>
</evidence>
<reference evidence="8 9" key="1">
    <citation type="journal article" date="2000" name="DNA Res.">
        <title>Complete genome structure of the nitrogen-fixing symbiotic bacterium Mesorhizobium loti.</title>
        <authorList>
            <person name="Kaneko T."/>
            <person name="Nakamura Y."/>
            <person name="Sato S."/>
            <person name="Asamizu E."/>
            <person name="Kato T."/>
            <person name="Sasamoto S."/>
            <person name="Watanabe A."/>
            <person name="Idesawa K."/>
            <person name="Ishikawa A."/>
            <person name="Kawashima K."/>
            <person name="Kimura T."/>
            <person name="Kishida Y."/>
            <person name="Kiyokawa C."/>
            <person name="Kohara M."/>
            <person name="Matsumoto M."/>
            <person name="Matsuno A."/>
            <person name="Mochizuki Y."/>
            <person name="Nakayama S."/>
            <person name="Nakazaki N."/>
            <person name="Shimpo S."/>
            <person name="Sugimoto M."/>
            <person name="Takeuchi C."/>
            <person name="Yamada M."/>
            <person name="Tabata S."/>
        </authorList>
    </citation>
    <scope>NUCLEOTIDE SEQUENCE [LARGE SCALE GENOMIC DNA]</scope>
    <source>
        <strain evidence="9">LMG 29417 / CECT 9101 / MAFF 303099</strain>
        <plasmid evidence="8 9">pMLa</plasmid>
    </source>
</reference>
<dbReference type="InterPro" id="IPR050639">
    <property type="entry name" value="SSR_resolvase"/>
</dbReference>
<dbReference type="InterPro" id="IPR036162">
    <property type="entry name" value="Resolvase-like_N_sf"/>
</dbReference>
<dbReference type="Gene3D" id="1.10.10.60">
    <property type="entry name" value="Homeodomain-like"/>
    <property type="match status" value="1"/>
</dbReference>
<dbReference type="RefSeq" id="WP_010915909.1">
    <property type="nucleotide sequence ID" value="NC_002679.1"/>
</dbReference>
<dbReference type="GO" id="GO:0000150">
    <property type="term" value="F:DNA strand exchange activity"/>
    <property type="evidence" value="ECO:0007669"/>
    <property type="project" value="InterPro"/>
</dbReference>
<evidence type="ECO:0000313" key="8">
    <source>
        <dbReference type="EMBL" id="BAB54452.1"/>
    </source>
</evidence>
<evidence type="ECO:0000256" key="5">
    <source>
        <dbReference type="PIRSR" id="PIRSR606118-50"/>
    </source>
</evidence>
<keyword evidence="3" id="KW-0238">DNA-binding</keyword>
<dbReference type="PANTHER" id="PTHR30461">
    <property type="entry name" value="DNA-INVERTASE FROM LAMBDOID PROPHAGE"/>
    <property type="match status" value="1"/>
</dbReference>
<feature type="domain" description="Resolvase/invertase-type recombinase catalytic" evidence="7">
    <location>
        <begin position="2"/>
        <end position="136"/>
    </location>
</feature>
<dbReference type="Proteomes" id="UP000000552">
    <property type="component" value="Plasmid pMLa"/>
</dbReference>
<dbReference type="Gene3D" id="3.40.50.1390">
    <property type="entry name" value="Resolvase, N-terminal catalytic domain"/>
    <property type="match status" value="1"/>
</dbReference>
<dbReference type="HOGENOM" id="CLU_078703_0_0_5"/>